<name>A0ABN9WXE1_9DINO</name>
<proteinExistence type="predicted"/>
<dbReference type="EMBL" id="CAUYUJ010019403">
    <property type="protein sequence ID" value="CAK0890924.1"/>
    <property type="molecule type" value="Genomic_DNA"/>
</dbReference>
<evidence type="ECO:0000313" key="1">
    <source>
        <dbReference type="EMBL" id="CAK0890924.1"/>
    </source>
</evidence>
<comment type="caution">
    <text evidence="1">The sequence shown here is derived from an EMBL/GenBank/DDBJ whole genome shotgun (WGS) entry which is preliminary data.</text>
</comment>
<reference evidence="1" key="1">
    <citation type="submission" date="2023-10" db="EMBL/GenBank/DDBJ databases">
        <authorList>
            <person name="Chen Y."/>
            <person name="Shah S."/>
            <person name="Dougan E. K."/>
            <person name="Thang M."/>
            <person name="Chan C."/>
        </authorList>
    </citation>
    <scope>NUCLEOTIDE SEQUENCE [LARGE SCALE GENOMIC DNA]</scope>
</reference>
<accession>A0ABN9WXE1</accession>
<gene>
    <name evidence="1" type="ORF">PCOR1329_LOCUS71015</name>
</gene>
<evidence type="ECO:0008006" key="3">
    <source>
        <dbReference type="Google" id="ProtNLM"/>
    </source>
</evidence>
<protein>
    <recommendedName>
        <fullName evidence="3">Flagellar FliJ protein</fullName>
    </recommendedName>
</protein>
<dbReference type="Proteomes" id="UP001189429">
    <property type="component" value="Unassembled WGS sequence"/>
</dbReference>
<organism evidence="1 2">
    <name type="scientific">Prorocentrum cordatum</name>
    <dbReference type="NCBI Taxonomy" id="2364126"/>
    <lineage>
        <taxon>Eukaryota</taxon>
        <taxon>Sar</taxon>
        <taxon>Alveolata</taxon>
        <taxon>Dinophyceae</taxon>
        <taxon>Prorocentrales</taxon>
        <taxon>Prorocentraceae</taxon>
        <taxon>Prorocentrum</taxon>
    </lineage>
</organism>
<evidence type="ECO:0000313" key="2">
    <source>
        <dbReference type="Proteomes" id="UP001189429"/>
    </source>
</evidence>
<sequence>MSLYVCVNRAQVATHDAPGASVHKRSLLEMENLQRQEARYVKDLTDRIDLEVNSQQALRKHVSNAGRMVAQQQQRFRDWNQTWAARAEAAQQFRYHQAQQRYERCASQCELKDRQLNDYNRWRQTHLVDASKTELMRRSELKNGLVKDSNDIVAKYQNKAFATTR</sequence>
<keyword evidence="2" id="KW-1185">Reference proteome</keyword>